<organism evidence="2 3">
    <name type="scientific">Mycobacterium tuberculosis</name>
    <dbReference type="NCBI Taxonomy" id="1773"/>
    <lineage>
        <taxon>Bacteria</taxon>
        <taxon>Bacillati</taxon>
        <taxon>Actinomycetota</taxon>
        <taxon>Actinomycetes</taxon>
        <taxon>Mycobacteriales</taxon>
        <taxon>Mycobacteriaceae</taxon>
        <taxon>Mycobacterium</taxon>
        <taxon>Mycobacterium tuberculosis complex</taxon>
    </lineage>
</organism>
<dbReference type="EMBL" id="CNFT01000300">
    <property type="protein sequence ID" value="CKR50501.1"/>
    <property type="molecule type" value="Genomic_DNA"/>
</dbReference>
<dbReference type="Proteomes" id="UP000050164">
    <property type="component" value="Unassembled WGS sequence"/>
</dbReference>
<name>A0A654ZT48_MYCTX</name>
<feature type="region of interest" description="Disordered" evidence="1">
    <location>
        <begin position="228"/>
        <end position="253"/>
    </location>
</feature>
<evidence type="ECO:0000313" key="3">
    <source>
        <dbReference type="Proteomes" id="UP000050164"/>
    </source>
</evidence>
<evidence type="ECO:0000313" key="2">
    <source>
        <dbReference type="EMBL" id="CKR50501.1"/>
    </source>
</evidence>
<feature type="compositionally biased region" description="Basic and acidic residues" evidence="1">
    <location>
        <begin position="228"/>
        <end position="247"/>
    </location>
</feature>
<evidence type="ECO:0000256" key="1">
    <source>
        <dbReference type="SAM" id="MobiDB-lite"/>
    </source>
</evidence>
<feature type="region of interest" description="Disordered" evidence="1">
    <location>
        <begin position="98"/>
        <end position="137"/>
    </location>
</feature>
<dbReference type="AntiFam" id="ANF00178">
    <property type="entry name" value="Shadow ORF (opposite dhbF)"/>
</dbReference>
<protein>
    <submittedName>
        <fullName evidence="2">Uncharacterized protein</fullName>
    </submittedName>
</protein>
<proteinExistence type="predicted"/>
<reference evidence="2 3" key="1">
    <citation type="submission" date="2015-03" db="EMBL/GenBank/DDBJ databases">
        <authorList>
            <consortium name="Pathogen Informatics"/>
        </authorList>
    </citation>
    <scope>NUCLEOTIDE SEQUENCE [LARGE SCALE GENOMIC DNA]</scope>
    <source>
        <strain evidence="2 3">Bir 185</strain>
    </source>
</reference>
<feature type="region of interest" description="Disordered" evidence="1">
    <location>
        <begin position="270"/>
        <end position="290"/>
    </location>
</feature>
<dbReference type="AlphaFoldDB" id="A0A654ZT48"/>
<sequence>MAAGRHMATVHRMVAVEHRGNLTRLDAETADLHLVIAAPEELQSTVGQAAHHISGAVHSATAPVWLSDKARRSLGRAAEVTAGQLGARQIQLAGDAIGHRPQPGVHDVGAGGAGRTSDDRSRMLSNGGDHGFDRGLGRPVAVEGRHGRARAVLLDHPPRRGAQGFAAERKHRQRRPVEQSSVVQLGEHRRRGVNHVQTESVDRFDQRPCVPLTMVVDNVHRVAVKQGDQRLPRRVEGERPGMRDSQRAPEPLGRRPQHALDVVVGVGRQRPMGADDTFRGTGGAGGENHVGRLVHRHRDGTVVLEYVSANRSGEHALIDDHRSRCLAQDLGDTLTGHRRVQRHDHATRLEDRQHGGHVARTTGQRDGHRGLATHVRAAQPSGQPVGQCIQLPVRQLTIRPTDRHRVRLCRSDFGEPGMHRGCRRRHIRQAGCGRIVLAVQQNVDVAQRPIPPADQAL</sequence>
<gene>
    <name evidence="2" type="ORF">ERS027659_01573</name>
</gene>
<accession>A0A654ZT48</accession>